<evidence type="ECO:0000259" key="1">
    <source>
        <dbReference type="Pfam" id="PF13936"/>
    </source>
</evidence>
<accession>A0A1A6DT38</accession>
<dbReference type="InterPro" id="IPR051917">
    <property type="entry name" value="Transposase-Integrase"/>
</dbReference>
<reference evidence="2 3" key="1">
    <citation type="submission" date="2016-06" db="EMBL/GenBank/DDBJ databases">
        <title>Genome sequence of Tepidimonas fonticaldi PL17.</title>
        <authorList>
            <person name="Pinnaka A.K."/>
        </authorList>
    </citation>
    <scope>NUCLEOTIDE SEQUENCE [LARGE SCALE GENOMIC DNA]</scope>
    <source>
        <strain evidence="2 3">PL17</strain>
    </source>
</reference>
<dbReference type="Gene3D" id="1.10.10.60">
    <property type="entry name" value="Homeodomain-like"/>
    <property type="match status" value="1"/>
</dbReference>
<comment type="caution">
    <text evidence="2">The sequence shown here is derived from an EMBL/GenBank/DDBJ whole genome shotgun (WGS) entry which is preliminary data.</text>
</comment>
<keyword evidence="3" id="KW-1185">Reference proteome</keyword>
<organism evidence="2 3">
    <name type="scientific">Tepidimonas fonticaldi</name>
    <dbReference type="NCBI Taxonomy" id="1101373"/>
    <lineage>
        <taxon>Bacteria</taxon>
        <taxon>Pseudomonadati</taxon>
        <taxon>Pseudomonadota</taxon>
        <taxon>Betaproteobacteria</taxon>
        <taxon>Burkholderiales</taxon>
        <taxon>Tepidimonas</taxon>
    </lineage>
</organism>
<evidence type="ECO:0000313" key="3">
    <source>
        <dbReference type="Proteomes" id="UP000091969"/>
    </source>
</evidence>
<evidence type="ECO:0000313" key="2">
    <source>
        <dbReference type="EMBL" id="OBS29965.1"/>
    </source>
</evidence>
<dbReference type="Proteomes" id="UP000091969">
    <property type="component" value="Unassembled WGS sequence"/>
</dbReference>
<dbReference type="RefSeq" id="WP_068610337.1">
    <property type="nucleotide sequence ID" value="NZ_LZDH01000065.1"/>
</dbReference>
<dbReference type="PANTHER" id="PTHR10948">
    <property type="entry name" value="TRANSPOSASE"/>
    <property type="match status" value="1"/>
</dbReference>
<dbReference type="GO" id="GO:0005829">
    <property type="term" value="C:cytosol"/>
    <property type="evidence" value="ECO:0007669"/>
    <property type="project" value="TreeGrafter"/>
</dbReference>
<proteinExistence type="predicted"/>
<name>A0A1A6DT38_9BURK</name>
<dbReference type="PANTHER" id="PTHR10948:SF23">
    <property type="entry name" value="TRANSPOSASE INSI FOR INSERTION SEQUENCE ELEMENT IS30A-RELATED"/>
    <property type="match status" value="1"/>
</dbReference>
<dbReference type="Pfam" id="PF13936">
    <property type="entry name" value="HTH_38"/>
    <property type="match status" value="1"/>
</dbReference>
<dbReference type="OrthoDB" id="9803231at2"/>
<protein>
    <recommendedName>
        <fullName evidence="1">Transposase IS30-like HTH domain-containing protein</fullName>
    </recommendedName>
</protein>
<sequence length="89" mass="10047">MGTHYQHLSAEERATIMILLQQGCSERGIARTLQRSPSTITREIERVLQWPQRVGSVPAGSSSCTYDARATGARAHVMRRKRRCCPKLH</sequence>
<dbReference type="InterPro" id="IPR025246">
    <property type="entry name" value="IS30-like_HTH"/>
</dbReference>
<gene>
    <name evidence="2" type="ORF">A9O67_09120</name>
</gene>
<dbReference type="EMBL" id="LZDH01000065">
    <property type="protein sequence ID" value="OBS29965.1"/>
    <property type="molecule type" value="Genomic_DNA"/>
</dbReference>
<dbReference type="GO" id="GO:0032196">
    <property type="term" value="P:transposition"/>
    <property type="evidence" value="ECO:0007669"/>
    <property type="project" value="TreeGrafter"/>
</dbReference>
<feature type="domain" description="Transposase IS30-like HTH" evidence="1">
    <location>
        <begin position="4"/>
        <end position="46"/>
    </location>
</feature>
<dbReference type="AlphaFoldDB" id="A0A1A6DT38"/>
<dbReference type="GO" id="GO:0004803">
    <property type="term" value="F:transposase activity"/>
    <property type="evidence" value="ECO:0007669"/>
    <property type="project" value="TreeGrafter"/>
</dbReference>